<proteinExistence type="predicted"/>
<evidence type="ECO:0000256" key="4">
    <source>
        <dbReference type="ARBA" id="ARBA00023134"/>
    </source>
</evidence>
<evidence type="ECO:0000256" key="2">
    <source>
        <dbReference type="ARBA" id="ARBA00022741"/>
    </source>
</evidence>
<dbReference type="Gene3D" id="3.40.50.300">
    <property type="entry name" value="P-loop containing nucleotide triphosphate hydrolases"/>
    <property type="match status" value="1"/>
</dbReference>
<dbReference type="InterPro" id="IPR045063">
    <property type="entry name" value="Dynamin_N"/>
</dbReference>
<dbReference type="GO" id="GO:0016020">
    <property type="term" value="C:membrane"/>
    <property type="evidence" value="ECO:0007669"/>
    <property type="project" value="UniProtKB-SubCell"/>
</dbReference>
<keyword evidence="3" id="KW-0378">Hydrolase</keyword>
<evidence type="ECO:0000256" key="1">
    <source>
        <dbReference type="ARBA" id="ARBA00004370"/>
    </source>
</evidence>
<keyword evidence="4" id="KW-0342">GTP-binding</keyword>
<evidence type="ECO:0000259" key="6">
    <source>
        <dbReference type="Pfam" id="PF00350"/>
    </source>
</evidence>
<evidence type="ECO:0000256" key="3">
    <source>
        <dbReference type="ARBA" id="ARBA00022801"/>
    </source>
</evidence>
<accession>A0A930UYE2</accession>
<dbReference type="InterPro" id="IPR027417">
    <property type="entry name" value="P-loop_NTPase"/>
</dbReference>
<feature type="domain" description="Dynamin N-terminal" evidence="6">
    <location>
        <begin position="103"/>
        <end position="256"/>
    </location>
</feature>
<dbReference type="AlphaFoldDB" id="A0A930UYE2"/>
<keyword evidence="5" id="KW-0472">Membrane</keyword>
<name>A0A930UYE2_9PAST</name>
<comment type="caution">
    <text evidence="7">The sequence shown here is derived from an EMBL/GenBank/DDBJ whole genome shotgun (WGS) entry which is preliminary data.</text>
</comment>
<keyword evidence="2" id="KW-0547">Nucleotide-binding</keyword>
<dbReference type="GO" id="GO:0008053">
    <property type="term" value="P:mitochondrial fusion"/>
    <property type="evidence" value="ECO:0007669"/>
    <property type="project" value="TreeGrafter"/>
</dbReference>
<dbReference type="Pfam" id="PF00350">
    <property type="entry name" value="Dynamin_N"/>
    <property type="match status" value="1"/>
</dbReference>
<protein>
    <submittedName>
        <fullName evidence="7">Dynamin family protein</fullName>
    </submittedName>
</protein>
<gene>
    <name evidence="7" type="ORF">INT80_12650</name>
</gene>
<organism evidence="7">
    <name type="scientific">Gallibacterium anatis</name>
    <dbReference type="NCBI Taxonomy" id="750"/>
    <lineage>
        <taxon>Bacteria</taxon>
        <taxon>Pseudomonadati</taxon>
        <taxon>Pseudomonadota</taxon>
        <taxon>Gammaproteobacteria</taxon>
        <taxon>Pasteurellales</taxon>
        <taxon>Pasteurellaceae</taxon>
        <taxon>Gallibacterium</taxon>
    </lineage>
</organism>
<dbReference type="PANTHER" id="PTHR10465:SF0">
    <property type="entry name" value="SARCALUMENIN"/>
    <property type="match status" value="1"/>
</dbReference>
<dbReference type="EMBL" id="JADION010000042">
    <property type="protein sequence ID" value="MBF4103008.1"/>
    <property type="molecule type" value="Genomic_DNA"/>
</dbReference>
<dbReference type="GO" id="GO:0003924">
    <property type="term" value="F:GTPase activity"/>
    <property type="evidence" value="ECO:0007669"/>
    <property type="project" value="InterPro"/>
</dbReference>
<dbReference type="InterPro" id="IPR027094">
    <property type="entry name" value="Mitofusin_fam"/>
</dbReference>
<evidence type="ECO:0000256" key="5">
    <source>
        <dbReference type="ARBA" id="ARBA00023136"/>
    </source>
</evidence>
<dbReference type="SUPFAM" id="SSF52540">
    <property type="entry name" value="P-loop containing nucleoside triphosphate hydrolases"/>
    <property type="match status" value="1"/>
</dbReference>
<comment type="subcellular location">
    <subcellularLocation>
        <location evidence="1">Membrane</location>
    </subcellularLocation>
</comment>
<dbReference type="GO" id="GO:0005525">
    <property type="term" value="F:GTP binding"/>
    <property type="evidence" value="ECO:0007669"/>
    <property type="project" value="UniProtKB-KW"/>
</dbReference>
<dbReference type="PANTHER" id="PTHR10465">
    <property type="entry name" value="TRANSMEMBRANE GTPASE FZO1"/>
    <property type="match status" value="1"/>
</dbReference>
<evidence type="ECO:0000313" key="7">
    <source>
        <dbReference type="EMBL" id="MBF4103008.1"/>
    </source>
</evidence>
<sequence length="275" mass="30648">MIAFIKVSEEIFNGGNYSVEFRGVENDWLDVQAEIKRAQQDGDIEIQASWQEEEDSANRLNDIKKLVKEAEQNPLFAEAIKEKDIQEKLSKAFSNDFDVYVAATMSAGKSTFINSLVGSELLPAANEATTAIIAEITDNKELPKGKFKGQRITKDGVIANSSEEVTLELLRNWNNTEIHNDTARIELEGDILGIAKRDNVRLVLSDTPGPNNSRDQDHQQVTINKISDTDKNPLICYLLNATQIGINDDKHTLTTIAETLNKGKVSKTMIVSYSY</sequence>
<reference evidence="7" key="1">
    <citation type="submission" date="2020-11" db="EMBL/GenBank/DDBJ databases">
        <title>Gallibacterium anatis 1637, full genome, WGS.</title>
        <authorList>
            <person name="Laishevtcev A.I."/>
            <person name="Yakimova E.A."/>
            <person name="Petkovich D."/>
            <person name="Stepanova T.V."/>
            <person name="Kalendr R.S."/>
            <person name="Rubalsky E.O."/>
            <person name="Zulkarneev E.R."/>
            <person name="Aleshkin A.V."/>
        </authorList>
    </citation>
    <scope>NUCLEOTIDE SEQUENCE</scope>
    <source>
        <strain evidence="7">1637</strain>
    </source>
</reference>